<reference evidence="3" key="2">
    <citation type="submission" date="2018-02" db="UniProtKB">
        <authorList>
            <consortium name="EnsemblPlants"/>
        </authorList>
    </citation>
    <scope>IDENTIFICATION</scope>
    <source>
        <strain evidence="3">Williams 82</strain>
    </source>
</reference>
<dbReference type="EnsemblPlants" id="KRH04969">
    <property type="protein sequence ID" value="KRH04969"/>
    <property type="gene ID" value="GLYMA_17G199400"/>
</dbReference>
<proteinExistence type="predicted"/>
<organism evidence="2">
    <name type="scientific">Glycine max</name>
    <name type="common">Soybean</name>
    <name type="synonym">Glycine hispida</name>
    <dbReference type="NCBI Taxonomy" id="3847"/>
    <lineage>
        <taxon>Eukaryota</taxon>
        <taxon>Viridiplantae</taxon>
        <taxon>Streptophyta</taxon>
        <taxon>Embryophyta</taxon>
        <taxon>Tracheophyta</taxon>
        <taxon>Spermatophyta</taxon>
        <taxon>Magnoliopsida</taxon>
        <taxon>eudicotyledons</taxon>
        <taxon>Gunneridae</taxon>
        <taxon>Pentapetalae</taxon>
        <taxon>rosids</taxon>
        <taxon>fabids</taxon>
        <taxon>Fabales</taxon>
        <taxon>Fabaceae</taxon>
        <taxon>Papilionoideae</taxon>
        <taxon>50 kb inversion clade</taxon>
        <taxon>NPAAA clade</taxon>
        <taxon>indigoferoid/millettioid clade</taxon>
        <taxon>Phaseoleae</taxon>
        <taxon>Glycine</taxon>
        <taxon>Glycine subgen. Soja</taxon>
    </lineage>
</organism>
<dbReference type="Pfam" id="PF14303">
    <property type="entry name" value="NAM-associated"/>
    <property type="match status" value="1"/>
</dbReference>
<feature type="domain" description="No apical meristem-associated C-terminal" evidence="1">
    <location>
        <begin position="16"/>
        <end position="113"/>
    </location>
</feature>
<evidence type="ECO:0000259" key="1">
    <source>
        <dbReference type="Pfam" id="PF14303"/>
    </source>
</evidence>
<reference evidence="2 3" key="1">
    <citation type="journal article" date="2010" name="Nature">
        <title>Genome sequence of the palaeopolyploid soybean.</title>
        <authorList>
            <person name="Schmutz J."/>
            <person name="Cannon S.B."/>
            <person name="Schlueter J."/>
            <person name="Ma J."/>
            <person name="Mitros T."/>
            <person name="Nelson W."/>
            <person name="Hyten D.L."/>
            <person name="Song Q."/>
            <person name="Thelen J.J."/>
            <person name="Cheng J."/>
            <person name="Xu D."/>
            <person name="Hellsten U."/>
            <person name="May G.D."/>
            <person name="Yu Y."/>
            <person name="Sakurai T."/>
            <person name="Umezawa T."/>
            <person name="Bhattacharyya M.K."/>
            <person name="Sandhu D."/>
            <person name="Valliyodan B."/>
            <person name="Lindquist E."/>
            <person name="Peto M."/>
            <person name="Grant D."/>
            <person name="Shu S."/>
            <person name="Goodstein D."/>
            <person name="Barry K."/>
            <person name="Futrell-Griggs M."/>
            <person name="Abernathy B."/>
            <person name="Du J."/>
            <person name="Tian Z."/>
            <person name="Zhu L."/>
            <person name="Gill N."/>
            <person name="Joshi T."/>
            <person name="Libault M."/>
            <person name="Sethuraman A."/>
            <person name="Zhang X.-C."/>
            <person name="Shinozaki K."/>
            <person name="Nguyen H.T."/>
            <person name="Wing R.A."/>
            <person name="Cregan P."/>
            <person name="Specht J."/>
            <person name="Grimwood J."/>
            <person name="Rokhsar D."/>
            <person name="Stacey G."/>
            <person name="Shoemaker R.C."/>
            <person name="Jackson S.A."/>
        </authorList>
    </citation>
    <scope>NUCLEOTIDE SEQUENCE</scope>
    <source>
        <strain evidence="3">cv. Williams 82</strain>
        <tissue evidence="2">Callus</tissue>
    </source>
</reference>
<reference evidence="2" key="3">
    <citation type="submission" date="2018-07" db="EMBL/GenBank/DDBJ databases">
        <title>WGS assembly of Glycine max.</title>
        <authorList>
            <person name="Schmutz J."/>
            <person name="Cannon S."/>
            <person name="Schlueter J."/>
            <person name="Ma J."/>
            <person name="Mitros T."/>
            <person name="Nelson W."/>
            <person name="Hyten D."/>
            <person name="Song Q."/>
            <person name="Thelen J."/>
            <person name="Cheng J."/>
            <person name="Xu D."/>
            <person name="Hellsten U."/>
            <person name="May G."/>
            <person name="Yu Y."/>
            <person name="Sakurai T."/>
            <person name="Umezawa T."/>
            <person name="Bhattacharyya M."/>
            <person name="Sandhu D."/>
            <person name="Valliyodan B."/>
            <person name="Lindquist E."/>
            <person name="Peto M."/>
            <person name="Grant D."/>
            <person name="Shu S."/>
            <person name="Goodstein D."/>
            <person name="Barry K."/>
            <person name="Futrell-Griggs M."/>
            <person name="Abernathy B."/>
            <person name="Du J."/>
            <person name="Tian Z."/>
            <person name="Zhu L."/>
            <person name="Gill N."/>
            <person name="Joshi T."/>
            <person name="Libault M."/>
            <person name="Sethuraman A."/>
            <person name="Zhang X."/>
            <person name="Shinozaki K."/>
            <person name="Nguyen H."/>
            <person name="Wing R."/>
            <person name="Cregan P."/>
            <person name="Specht J."/>
            <person name="Grimwood J."/>
            <person name="Rokhsar D."/>
            <person name="Stacey G."/>
            <person name="Shoemaker R."/>
            <person name="Jackson S."/>
        </authorList>
    </citation>
    <scope>NUCLEOTIDE SEQUENCE</scope>
    <source>
        <tissue evidence="2">Callus</tissue>
    </source>
</reference>
<sequence length="134" mass="15508">MLNAYVIWKEDKGTNFGLEHAWRLLKDQPKWLEQFTENCSKRTKISTFGAYSSSSNPETPVEADTLSPIICPMGAKGNQKEEQREKIMREINVVNAKLAALREKQLEKEYYDILLKVTSTMSETQLKDYEPFVK</sequence>
<evidence type="ECO:0000313" key="3">
    <source>
        <dbReference type="EnsemblPlants" id="KRH04969"/>
    </source>
</evidence>
<dbReference type="STRING" id="3847.A0A0R0FPB0"/>
<dbReference type="PANTHER" id="PTHR45023:SF4">
    <property type="entry name" value="GLYCINE-RICH PROTEIN-RELATED"/>
    <property type="match status" value="1"/>
</dbReference>
<dbReference type="InterPro" id="IPR029466">
    <property type="entry name" value="NAM-associated_C"/>
</dbReference>
<dbReference type="Gramene" id="KRH04969">
    <property type="protein sequence ID" value="KRH04969"/>
    <property type="gene ID" value="GLYMA_17G199400"/>
</dbReference>
<protein>
    <recommendedName>
        <fullName evidence="1">No apical meristem-associated C-terminal domain-containing protein</fullName>
    </recommendedName>
</protein>
<dbReference type="PANTHER" id="PTHR45023">
    <property type="match status" value="1"/>
</dbReference>
<accession>A0A0R0FPB0</accession>
<dbReference type="InParanoid" id="A0A0R0FPB0"/>
<dbReference type="EMBL" id="CM000850">
    <property type="protein sequence ID" value="KRH04969.1"/>
    <property type="molecule type" value="Genomic_DNA"/>
</dbReference>
<evidence type="ECO:0000313" key="2">
    <source>
        <dbReference type="EMBL" id="KRH04969.1"/>
    </source>
</evidence>
<dbReference type="Proteomes" id="UP000008827">
    <property type="component" value="Chromosome 17"/>
</dbReference>
<evidence type="ECO:0000313" key="4">
    <source>
        <dbReference type="Proteomes" id="UP000008827"/>
    </source>
</evidence>
<dbReference type="AlphaFoldDB" id="A0A0R0FPB0"/>
<gene>
    <name evidence="2" type="ORF">GLYMA_17G199400</name>
</gene>
<keyword evidence="4" id="KW-1185">Reference proteome</keyword>
<name>A0A0R0FPB0_SOYBN</name>